<keyword evidence="8" id="KW-0408">Iron</keyword>
<feature type="signal peptide" evidence="18">
    <location>
        <begin position="1"/>
        <end position="30"/>
    </location>
</feature>
<dbReference type="PANTHER" id="PTHR32552:SF68">
    <property type="entry name" value="FERRICHROME OUTER MEMBRANE TRANSPORTER_PHAGE RECEPTOR"/>
    <property type="match status" value="1"/>
</dbReference>
<dbReference type="PROSITE" id="PS01156">
    <property type="entry name" value="TONB_DEPENDENT_REC_2"/>
    <property type="match status" value="1"/>
</dbReference>
<feature type="domain" description="TonB-dependent receptor plug" evidence="20">
    <location>
        <begin position="76"/>
        <end position="179"/>
    </location>
</feature>
<dbReference type="NCBIfam" id="TIGR01783">
    <property type="entry name" value="TonB-siderophor"/>
    <property type="match status" value="1"/>
</dbReference>
<dbReference type="GO" id="GO:0015344">
    <property type="term" value="F:siderophore uptake transmembrane transporter activity"/>
    <property type="evidence" value="ECO:0007669"/>
    <property type="project" value="TreeGrafter"/>
</dbReference>
<proteinExistence type="inferred from homology"/>
<dbReference type="PROSITE" id="PS00430">
    <property type="entry name" value="TONB_DEPENDENT_REC_1"/>
    <property type="match status" value="1"/>
</dbReference>
<dbReference type="InterPro" id="IPR010916">
    <property type="entry name" value="TonB_box_CS"/>
</dbReference>
<feature type="short sequence motif" description="TonB C-terminal box" evidence="16">
    <location>
        <begin position="705"/>
        <end position="722"/>
    </location>
</feature>
<keyword evidence="9" id="KW-0406">Ion transport</keyword>
<evidence type="ECO:0000256" key="12">
    <source>
        <dbReference type="ARBA" id="ARBA00023170"/>
    </source>
</evidence>
<protein>
    <submittedName>
        <fullName evidence="21">Ferrichrome porin FhuA</fullName>
    </submittedName>
</protein>
<dbReference type="NCBIfam" id="NF007465">
    <property type="entry name" value="PRK10044.1"/>
    <property type="match status" value="1"/>
</dbReference>
<evidence type="ECO:0000256" key="6">
    <source>
        <dbReference type="ARBA" id="ARBA00022692"/>
    </source>
</evidence>
<evidence type="ECO:0000256" key="10">
    <source>
        <dbReference type="ARBA" id="ARBA00023077"/>
    </source>
</evidence>
<dbReference type="FunFam" id="2.40.170.20:FF:000005">
    <property type="entry name" value="TonB-dependent siderophore receptor"/>
    <property type="match status" value="1"/>
</dbReference>
<dbReference type="AlphaFoldDB" id="A0AB39VUZ2"/>
<evidence type="ECO:0000256" key="11">
    <source>
        <dbReference type="ARBA" id="ARBA00023136"/>
    </source>
</evidence>
<keyword evidence="3 14" id="KW-0813">Transport</keyword>
<evidence type="ECO:0000256" key="9">
    <source>
        <dbReference type="ARBA" id="ARBA00023065"/>
    </source>
</evidence>
<feature type="chain" id="PRO_5044342770" evidence="18">
    <location>
        <begin position="31"/>
        <end position="722"/>
    </location>
</feature>
<dbReference type="InterPro" id="IPR037066">
    <property type="entry name" value="Plug_dom_sf"/>
</dbReference>
<sequence>MISKSIKFPHQPLALLIASALASLSFSATSAEKSANTQTDDTITVSANAPQESAWGPVGSYVAKQSATGTKTDTPLVKTPQSISVVTREQMDLLQPASVKDAFSYTPGVMVDNRGSSNAYDSVNIRGFSQIGTNIYLDGLTLPGDNYSNFQIDPYLLERAELMRGPVSVLYGKSDPGGIISLVSKRPTTETIHEVQFKTGTDGFYQTGFDFGGDVNNDDRYTYRLTGVARDTNQMQTGESSKSYAIAPAFTWHPDDKTTFTFLSDFQNQPDTGYYGWLPEQGTVRDGAGGKLSRHFNDGEPGFNKLSRKQKLVGYAFSHTFDDVWTVRQNLHYGTIGTDYRSIYGAGVSATDPTQLSRGVMNDREHLSTFAVDTQLQAKYDTGTVAHTTLLGIDYQHLRNDIKYQSGSASNLSLINPQYGNQNVTYTGSASLLDRQEQTGLYAQDQAQWNKWMFTLGGRYDWATTESTNRLNDNSVSKQKDGEFTWRGGVNYLFDSGFAPYASYSESFEPTSGSDFSGNTFQASRAKQYETGIKYAPNNALISGSIAVYQLTKDKNLSTDPDHTLFSVQTGEIRSRGLEFETKAAVNENINLLASFTYTDAKYTKDESYKGNRPYEIPKYMASLWSDYTFYETALSGLTLGAGVRYVGTSYGDDANTFKVDPYTIWDAAIKYDLGRFGMPGSSLAVNVNNLFDKKYVSSCYATYACYWGAERQVTATATFSF</sequence>
<keyword evidence="11 14" id="KW-0472">Membrane</keyword>
<keyword evidence="13 14" id="KW-0998">Cell outer membrane</keyword>
<dbReference type="SUPFAM" id="SSF56935">
    <property type="entry name" value="Porins"/>
    <property type="match status" value="1"/>
</dbReference>
<dbReference type="Gene3D" id="2.40.170.20">
    <property type="entry name" value="TonB-dependent receptor, beta-barrel domain"/>
    <property type="match status" value="1"/>
</dbReference>
<comment type="subcellular location">
    <subcellularLocation>
        <location evidence="1 14">Cell outer membrane</location>
        <topology evidence="1 14">Multi-pass membrane protein</topology>
    </subcellularLocation>
</comment>
<evidence type="ECO:0000256" key="18">
    <source>
        <dbReference type="SAM" id="SignalP"/>
    </source>
</evidence>
<keyword evidence="4 14" id="KW-1134">Transmembrane beta strand</keyword>
<dbReference type="CDD" id="cd01347">
    <property type="entry name" value="ligand_gated_channel"/>
    <property type="match status" value="1"/>
</dbReference>
<dbReference type="Gene3D" id="2.170.130.10">
    <property type="entry name" value="TonB-dependent receptor, plug domain"/>
    <property type="match status" value="1"/>
</dbReference>
<dbReference type="InterPro" id="IPR012910">
    <property type="entry name" value="Plug_dom"/>
</dbReference>
<dbReference type="RefSeq" id="WP_369790420.1">
    <property type="nucleotide sequence ID" value="NZ_CP165628.1"/>
</dbReference>
<evidence type="ECO:0000256" key="1">
    <source>
        <dbReference type="ARBA" id="ARBA00004571"/>
    </source>
</evidence>
<dbReference type="InterPro" id="IPR039426">
    <property type="entry name" value="TonB-dep_rcpt-like"/>
</dbReference>
<dbReference type="InterPro" id="IPR010917">
    <property type="entry name" value="TonB_rcpt_CS"/>
</dbReference>
<organism evidence="21">
    <name type="scientific">Rouxiella sp. WC2420</name>
    <dbReference type="NCBI Taxonomy" id="3234145"/>
    <lineage>
        <taxon>Bacteria</taxon>
        <taxon>Pseudomonadati</taxon>
        <taxon>Pseudomonadota</taxon>
        <taxon>Gammaproteobacteria</taxon>
        <taxon>Enterobacterales</taxon>
        <taxon>Yersiniaceae</taxon>
        <taxon>Rouxiella</taxon>
    </lineage>
</organism>
<dbReference type="InterPro" id="IPR000531">
    <property type="entry name" value="Beta-barrel_TonB"/>
</dbReference>
<dbReference type="InterPro" id="IPR010105">
    <property type="entry name" value="TonB_sidphr_rcpt"/>
</dbReference>
<dbReference type="FunFam" id="2.170.130.10:FF:000001">
    <property type="entry name" value="Catecholate siderophore TonB-dependent receptor"/>
    <property type="match status" value="1"/>
</dbReference>
<keyword evidence="6 14" id="KW-0812">Transmembrane</keyword>
<dbReference type="Pfam" id="PF00593">
    <property type="entry name" value="TonB_dep_Rec_b-barrel"/>
    <property type="match status" value="1"/>
</dbReference>
<feature type="short sequence motif" description="TonB box" evidence="15">
    <location>
        <begin position="42"/>
        <end position="48"/>
    </location>
</feature>
<accession>A0AB39VUZ2</accession>
<dbReference type="PROSITE" id="PS52016">
    <property type="entry name" value="TONB_DEPENDENT_REC_3"/>
    <property type="match status" value="1"/>
</dbReference>
<keyword evidence="12" id="KW-0675">Receptor</keyword>
<keyword evidence="10 15" id="KW-0798">TonB box</keyword>
<dbReference type="GO" id="GO:0038023">
    <property type="term" value="F:signaling receptor activity"/>
    <property type="evidence" value="ECO:0007669"/>
    <property type="project" value="InterPro"/>
</dbReference>
<evidence type="ECO:0000256" key="14">
    <source>
        <dbReference type="PROSITE-ProRule" id="PRU01360"/>
    </source>
</evidence>
<evidence type="ECO:0000256" key="8">
    <source>
        <dbReference type="ARBA" id="ARBA00023004"/>
    </source>
</evidence>
<evidence type="ECO:0000256" key="4">
    <source>
        <dbReference type="ARBA" id="ARBA00022452"/>
    </source>
</evidence>
<evidence type="ECO:0000256" key="13">
    <source>
        <dbReference type="ARBA" id="ARBA00023237"/>
    </source>
</evidence>
<evidence type="ECO:0000313" key="21">
    <source>
        <dbReference type="EMBL" id="XDU74220.1"/>
    </source>
</evidence>
<evidence type="ECO:0000256" key="16">
    <source>
        <dbReference type="PROSITE-ProRule" id="PRU10144"/>
    </source>
</evidence>
<feature type="domain" description="TonB-dependent receptor-like beta-barrel" evidence="19">
    <location>
        <begin position="252"/>
        <end position="691"/>
    </location>
</feature>
<dbReference type="Pfam" id="PF07715">
    <property type="entry name" value="Plug"/>
    <property type="match status" value="1"/>
</dbReference>
<dbReference type="InterPro" id="IPR036942">
    <property type="entry name" value="Beta-barrel_TonB_sf"/>
</dbReference>
<keyword evidence="5" id="KW-0410">Iron transport</keyword>
<evidence type="ECO:0000256" key="3">
    <source>
        <dbReference type="ARBA" id="ARBA00022448"/>
    </source>
</evidence>
<comment type="similarity">
    <text evidence="2 14 17">Belongs to the TonB-dependent receptor family.</text>
</comment>
<evidence type="ECO:0000256" key="17">
    <source>
        <dbReference type="RuleBase" id="RU003357"/>
    </source>
</evidence>
<dbReference type="GO" id="GO:0015891">
    <property type="term" value="P:siderophore transport"/>
    <property type="evidence" value="ECO:0007669"/>
    <property type="project" value="InterPro"/>
</dbReference>
<evidence type="ECO:0000256" key="15">
    <source>
        <dbReference type="PROSITE-ProRule" id="PRU10143"/>
    </source>
</evidence>
<dbReference type="PANTHER" id="PTHR32552">
    <property type="entry name" value="FERRICHROME IRON RECEPTOR-RELATED"/>
    <property type="match status" value="1"/>
</dbReference>
<dbReference type="EMBL" id="CP165628">
    <property type="protein sequence ID" value="XDU74220.1"/>
    <property type="molecule type" value="Genomic_DNA"/>
</dbReference>
<evidence type="ECO:0000259" key="20">
    <source>
        <dbReference type="Pfam" id="PF07715"/>
    </source>
</evidence>
<evidence type="ECO:0000259" key="19">
    <source>
        <dbReference type="Pfam" id="PF00593"/>
    </source>
</evidence>
<keyword evidence="7 18" id="KW-0732">Signal</keyword>
<gene>
    <name evidence="21" type="primary">fhuA</name>
    <name evidence="21" type="ORF">AB3G37_09170</name>
</gene>
<dbReference type="GO" id="GO:0009279">
    <property type="term" value="C:cell outer membrane"/>
    <property type="evidence" value="ECO:0007669"/>
    <property type="project" value="UniProtKB-SubCell"/>
</dbReference>
<evidence type="ECO:0000256" key="2">
    <source>
        <dbReference type="ARBA" id="ARBA00009810"/>
    </source>
</evidence>
<evidence type="ECO:0000256" key="7">
    <source>
        <dbReference type="ARBA" id="ARBA00022729"/>
    </source>
</evidence>
<evidence type="ECO:0000256" key="5">
    <source>
        <dbReference type="ARBA" id="ARBA00022496"/>
    </source>
</evidence>
<reference evidence="21" key="1">
    <citation type="submission" date="2024-07" db="EMBL/GenBank/DDBJ databases">
        <authorList>
            <person name="Biller S.J."/>
        </authorList>
    </citation>
    <scope>NUCLEOTIDE SEQUENCE</scope>
    <source>
        <strain evidence="21">WC2420</strain>
    </source>
</reference>
<name>A0AB39VUZ2_9GAMM</name>